<evidence type="ECO:0000256" key="1">
    <source>
        <dbReference type="ARBA" id="ARBA00010199"/>
    </source>
</evidence>
<dbReference type="InParanoid" id="A0A1Z5JXD8"/>
<dbReference type="AlphaFoldDB" id="A0A1Z5JXD8"/>
<evidence type="ECO:0000256" key="3">
    <source>
        <dbReference type="SAM" id="Phobius"/>
    </source>
</evidence>
<dbReference type="NCBIfam" id="TIGR00797">
    <property type="entry name" value="matE"/>
    <property type="match status" value="1"/>
</dbReference>
<evidence type="ECO:0000313" key="4">
    <source>
        <dbReference type="EMBL" id="GAX18546.1"/>
    </source>
</evidence>
<feature type="transmembrane region" description="Helical" evidence="3">
    <location>
        <begin position="354"/>
        <end position="376"/>
    </location>
</feature>
<gene>
    <name evidence="4" type="ORF">FisN_10Hh253</name>
</gene>
<dbReference type="InterPro" id="IPR002528">
    <property type="entry name" value="MATE_fam"/>
</dbReference>
<keyword evidence="3" id="KW-1133">Transmembrane helix</keyword>
<protein>
    <submittedName>
        <fullName evidence="4">Multidrug resistance protein, MATE family</fullName>
    </submittedName>
</protein>
<organism evidence="4 5">
    <name type="scientific">Fistulifera solaris</name>
    <name type="common">Oleaginous diatom</name>
    <dbReference type="NCBI Taxonomy" id="1519565"/>
    <lineage>
        <taxon>Eukaryota</taxon>
        <taxon>Sar</taxon>
        <taxon>Stramenopiles</taxon>
        <taxon>Ochrophyta</taxon>
        <taxon>Bacillariophyta</taxon>
        <taxon>Bacillariophyceae</taxon>
        <taxon>Bacillariophycidae</taxon>
        <taxon>Naviculales</taxon>
        <taxon>Naviculaceae</taxon>
        <taxon>Fistulifera</taxon>
    </lineage>
</organism>
<evidence type="ECO:0000313" key="5">
    <source>
        <dbReference type="Proteomes" id="UP000198406"/>
    </source>
</evidence>
<dbReference type="Pfam" id="PF01554">
    <property type="entry name" value="MatE"/>
    <property type="match status" value="3"/>
</dbReference>
<comment type="similarity">
    <text evidence="1">Belongs to the multi antimicrobial extrusion (MATE) (TC 2.A.66.1) family.</text>
</comment>
<keyword evidence="3" id="KW-0812">Transmembrane</keyword>
<reference evidence="4 5" key="1">
    <citation type="journal article" date="2015" name="Plant Cell">
        <title>Oil accumulation by the oleaginous diatom Fistulifera solaris as revealed by the genome and transcriptome.</title>
        <authorList>
            <person name="Tanaka T."/>
            <person name="Maeda Y."/>
            <person name="Veluchamy A."/>
            <person name="Tanaka M."/>
            <person name="Abida H."/>
            <person name="Marechal E."/>
            <person name="Bowler C."/>
            <person name="Muto M."/>
            <person name="Sunaga Y."/>
            <person name="Tanaka M."/>
            <person name="Yoshino T."/>
            <person name="Taniguchi T."/>
            <person name="Fukuda Y."/>
            <person name="Nemoto M."/>
            <person name="Matsumoto M."/>
            <person name="Wong P.S."/>
            <person name="Aburatani S."/>
            <person name="Fujibuchi W."/>
        </authorList>
    </citation>
    <scope>NUCLEOTIDE SEQUENCE [LARGE SCALE GENOMIC DNA]</scope>
    <source>
        <strain evidence="4 5">JPCC DA0580</strain>
    </source>
</reference>
<feature type="transmembrane region" description="Helical" evidence="3">
    <location>
        <begin position="466"/>
        <end position="487"/>
    </location>
</feature>
<dbReference type="GO" id="GO:0042910">
    <property type="term" value="F:xenobiotic transmembrane transporter activity"/>
    <property type="evidence" value="ECO:0007669"/>
    <property type="project" value="InterPro"/>
</dbReference>
<evidence type="ECO:0000256" key="2">
    <source>
        <dbReference type="SAM" id="MobiDB-lite"/>
    </source>
</evidence>
<dbReference type="EMBL" id="BDSP01000131">
    <property type="protein sequence ID" value="GAX18546.1"/>
    <property type="molecule type" value="Genomic_DNA"/>
</dbReference>
<feature type="transmembrane region" description="Helical" evidence="3">
    <location>
        <begin position="388"/>
        <end position="419"/>
    </location>
</feature>
<keyword evidence="5" id="KW-1185">Reference proteome</keyword>
<feature type="region of interest" description="Disordered" evidence="2">
    <location>
        <begin position="556"/>
        <end position="585"/>
    </location>
</feature>
<name>A0A1Z5JXD8_FISSO</name>
<dbReference type="GO" id="GO:0016020">
    <property type="term" value="C:membrane"/>
    <property type="evidence" value="ECO:0007669"/>
    <property type="project" value="InterPro"/>
</dbReference>
<dbReference type="GO" id="GO:0015297">
    <property type="term" value="F:antiporter activity"/>
    <property type="evidence" value="ECO:0007669"/>
    <property type="project" value="InterPro"/>
</dbReference>
<feature type="compositionally biased region" description="Acidic residues" evidence="2">
    <location>
        <begin position="563"/>
        <end position="585"/>
    </location>
</feature>
<feature type="transmembrane region" description="Helical" evidence="3">
    <location>
        <begin position="151"/>
        <end position="171"/>
    </location>
</feature>
<sequence>MISHNWERVRRELQELSRTAIPTLLGMVISKIPWLVTLRFVGQLGATELAAATLAMTLRNLTGLSLSVGLSSALATLTSQSCGQLQAKLAERKNQKQKQTEGADDLQLTMEYETDVETDEVEERLGFLERRRDGFMSSSARPREPLLPLVYYYRGIFLQLAFVVPILLWWWKGLRRFLVALGQEEQLAAKTDAYLRILAPGLIFYSINWTTIVWLQSIEMAFLPAYASCVGALFHIPLNMFFIHFMGWGYLGAAAATTTYELIQPTLLLAYTFGTRAGSDRVLHNIAASAVDRYELSFWQESTMAVSSWTGVKEYLGLAIPGLVSISEWWASETCIFLSGRLTPLPELTLGAMALFQTINTFCFMLPVSFGIAGAARVGSLLGRNDPCAASFAGLVSVASASSVSALIGIMLFIIPHGFFPSLFAPDEDDLIKETMKTIPLLALYVFADGTQTALNGVIKGCGRQAVAMPAVIVSYWVVGVPMAYYLAFVRHPGTGTCDDGYFCGVVGLVAGTTTGTWLHMILFGVVVFSFTNWEEQAEKAQFRVRKELHAAPTMSFSSSETIEAEGDEEVELTEVPEMESSTDG</sequence>
<dbReference type="OrthoDB" id="2126698at2759"/>
<dbReference type="PANTHER" id="PTHR11206">
    <property type="entry name" value="MULTIDRUG RESISTANCE PROTEIN"/>
    <property type="match status" value="1"/>
</dbReference>
<keyword evidence="3" id="KW-0472">Membrane</keyword>
<feature type="transmembrane region" description="Helical" evidence="3">
    <location>
        <begin position="222"/>
        <end position="243"/>
    </location>
</feature>
<accession>A0A1Z5JXD8</accession>
<comment type="caution">
    <text evidence="4">The sequence shown here is derived from an EMBL/GenBank/DDBJ whole genome shotgun (WGS) entry which is preliminary data.</text>
</comment>
<dbReference type="Proteomes" id="UP000198406">
    <property type="component" value="Unassembled WGS sequence"/>
</dbReference>
<proteinExistence type="inferred from homology"/>